<accession>A0A0K0FA54</accession>
<sequence>MGKRKNEDSGLSDCTSKTSEPIKKSKMKISNDDDEYDVWLVRKTQSVSTDILNKLKFPKSIRDKQTLVDVKRDEKNTSSYRCDFRTLESQTFVLDSENSNGKSGDLNVKCQIGGVVNITCMSDISDGFPMPLEEDFTNLQNEVDNVSFPFVIKKINRRPQLKLDHLKQRLQAFGSVKKAGKKKKSSRK</sequence>
<evidence type="ECO:0000256" key="1">
    <source>
        <dbReference type="SAM" id="MobiDB-lite"/>
    </source>
</evidence>
<reference evidence="3" key="2">
    <citation type="submission" date="2015-08" db="UniProtKB">
        <authorList>
            <consortium name="WormBaseParasite"/>
        </authorList>
    </citation>
    <scope>IDENTIFICATION</scope>
</reference>
<evidence type="ECO:0000313" key="3">
    <source>
        <dbReference type="WBParaSite" id="SVE_0570600.1"/>
    </source>
</evidence>
<organism evidence="2 3">
    <name type="scientific">Strongyloides venezuelensis</name>
    <name type="common">Threadworm</name>
    <dbReference type="NCBI Taxonomy" id="75913"/>
    <lineage>
        <taxon>Eukaryota</taxon>
        <taxon>Metazoa</taxon>
        <taxon>Ecdysozoa</taxon>
        <taxon>Nematoda</taxon>
        <taxon>Chromadorea</taxon>
        <taxon>Rhabditida</taxon>
        <taxon>Tylenchina</taxon>
        <taxon>Panagrolaimomorpha</taxon>
        <taxon>Strongyloidoidea</taxon>
        <taxon>Strongyloididae</taxon>
        <taxon>Strongyloides</taxon>
    </lineage>
</organism>
<evidence type="ECO:0000313" key="2">
    <source>
        <dbReference type="Proteomes" id="UP000035680"/>
    </source>
</evidence>
<dbReference type="AlphaFoldDB" id="A0A0K0FA54"/>
<feature type="region of interest" description="Disordered" evidence="1">
    <location>
        <begin position="1"/>
        <end position="30"/>
    </location>
</feature>
<protein>
    <submittedName>
        <fullName evidence="3">Uncharacterized protein</fullName>
    </submittedName>
</protein>
<dbReference type="Proteomes" id="UP000035680">
    <property type="component" value="Unassembled WGS sequence"/>
</dbReference>
<reference evidence="2" key="1">
    <citation type="submission" date="2014-07" db="EMBL/GenBank/DDBJ databases">
        <authorList>
            <person name="Martin A.A"/>
            <person name="De Silva N."/>
        </authorList>
    </citation>
    <scope>NUCLEOTIDE SEQUENCE</scope>
</reference>
<keyword evidence="2" id="KW-1185">Reference proteome</keyword>
<dbReference type="WBParaSite" id="SVE_0570600.1">
    <property type="protein sequence ID" value="SVE_0570600.1"/>
    <property type="gene ID" value="SVE_0570600"/>
</dbReference>
<proteinExistence type="predicted"/>
<name>A0A0K0FA54_STRVS</name>